<dbReference type="PANTHER" id="PTHR48070">
    <property type="entry name" value="ESTERASE OVCA2"/>
    <property type="match status" value="1"/>
</dbReference>
<evidence type="ECO:0000256" key="1">
    <source>
        <dbReference type="ARBA" id="ARBA00022801"/>
    </source>
</evidence>
<dbReference type="OrthoDB" id="414698at2759"/>
<name>A0A8K1FAL5_PYTOL</name>
<dbReference type="InterPro" id="IPR005645">
    <property type="entry name" value="FSH-like_dom"/>
</dbReference>
<dbReference type="PANTHER" id="PTHR48070:SF6">
    <property type="entry name" value="ESTERASE OVCA2"/>
    <property type="match status" value="1"/>
</dbReference>
<dbReference type="Pfam" id="PF03959">
    <property type="entry name" value="FSH1"/>
    <property type="match status" value="1"/>
</dbReference>
<dbReference type="Gene3D" id="3.40.50.1820">
    <property type="entry name" value="alpha/beta hydrolase"/>
    <property type="match status" value="1"/>
</dbReference>
<accession>A0A8K1FAL5</accession>
<organism evidence="3 4">
    <name type="scientific">Pythium oligandrum</name>
    <name type="common">Mycoparasitic fungus</name>
    <dbReference type="NCBI Taxonomy" id="41045"/>
    <lineage>
        <taxon>Eukaryota</taxon>
        <taxon>Sar</taxon>
        <taxon>Stramenopiles</taxon>
        <taxon>Oomycota</taxon>
        <taxon>Peronosporomycetes</taxon>
        <taxon>Pythiales</taxon>
        <taxon>Pythiaceae</taxon>
        <taxon>Pythium</taxon>
    </lineage>
</organism>
<dbReference type="GO" id="GO:0005737">
    <property type="term" value="C:cytoplasm"/>
    <property type="evidence" value="ECO:0007669"/>
    <property type="project" value="TreeGrafter"/>
</dbReference>
<proteinExistence type="predicted"/>
<evidence type="ECO:0000259" key="2">
    <source>
        <dbReference type="Pfam" id="PF03959"/>
    </source>
</evidence>
<dbReference type="AlphaFoldDB" id="A0A8K1FAL5"/>
<reference evidence="3" key="1">
    <citation type="submission" date="2019-03" db="EMBL/GenBank/DDBJ databases">
        <title>Long read genome sequence of the mycoparasitic Pythium oligandrum ATCC 38472 isolated from sugarbeet rhizosphere.</title>
        <authorList>
            <person name="Gaulin E."/>
        </authorList>
    </citation>
    <scope>NUCLEOTIDE SEQUENCE</scope>
    <source>
        <strain evidence="3">ATCC 38472_TT</strain>
    </source>
</reference>
<feature type="domain" description="Serine hydrolase" evidence="2">
    <location>
        <begin position="3"/>
        <end position="223"/>
    </location>
</feature>
<comment type="caution">
    <text evidence="3">The sequence shown here is derived from an EMBL/GenBank/DDBJ whole genome shotgun (WGS) entry which is preliminary data.</text>
</comment>
<dbReference type="GO" id="GO:0005634">
    <property type="term" value="C:nucleus"/>
    <property type="evidence" value="ECO:0007669"/>
    <property type="project" value="TreeGrafter"/>
</dbReference>
<dbReference type="InterPro" id="IPR029058">
    <property type="entry name" value="AB_hydrolase_fold"/>
</dbReference>
<evidence type="ECO:0000313" key="4">
    <source>
        <dbReference type="Proteomes" id="UP000794436"/>
    </source>
</evidence>
<evidence type="ECO:0000313" key="3">
    <source>
        <dbReference type="EMBL" id="TMW55186.1"/>
    </source>
</evidence>
<dbReference type="SUPFAM" id="SSF53474">
    <property type="entry name" value="alpha/beta-Hydrolases"/>
    <property type="match status" value="1"/>
</dbReference>
<dbReference type="Proteomes" id="UP000794436">
    <property type="component" value="Unassembled WGS sequence"/>
</dbReference>
<keyword evidence="1" id="KW-0378">Hydrolase</keyword>
<gene>
    <name evidence="3" type="ORF">Poli38472_013948</name>
</gene>
<dbReference type="InterPro" id="IPR050593">
    <property type="entry name" value="LovG"/>
</dbReference>
<sequence>MTMAKKIRVLCLHGWRTNAKILRHQSEGLRNALGDKAEFIYLDAPFTASGPAQEIVQTFYAKEAPFFEWWNAVRIDPSEHAADGKPKHRYRYEGTEETLRFLTERIQALAPIDVVLGFSQGAGVASVLTAHWKTQRQVLPWKACVLVSGFRPRANEVKHLFEDDFGNTLPLEIPSIHIMGKADTLFAQNQELFDVYAGEDDGFPRLKLVHEEGHKFPSVAQHQALYQKAATTLLEILSPTTKSLL</sequence>
<dbReference type="GO" id="GO:0016787">
    <property type="term" value="F:hydrolase activity"/>
    <property type="evidence" value="ECO:0007669"/>
    <property type="project" value="UniProtKB-KW"/>
</dbReference>
<dbReference type="EMBL" id="SPLM01000149">
    <property type="protein sequence ID" value="TMW55186.1"/>
    <property type="molecule type" value="Genomic_DNA"/>
</dbReference>
<keyword evidence="4" id="KW-1185">Reference proteome</keyword>
<protein>
    <recommendedName>
        <fullName evidence="2">Serine hydrolase domain-containing protein</fullName>
    </recommendedName>
</protein>